<keyword evidence="1 2" id="KW-0732">Signal</keyword>
<name>A0A085Z2S5_9FLAO</name>
<gene>
    <name evidence="4" type="ORF">IX39_15085</name>
</gene>
<dbReference type="NCBIfam" id="TIGR04183">
    <property type="entry name" value="Por_Secre_tail"/>
    <property type="match status" value="1"/>
</dbReference>
<evidence type="ECO:0000256" key="2">
    <source>
        <dbReference type="SAM" id="SignalP"/>
    </source>
</evidence>
<evidence type="ECO:0000256" key="1">
    <source>
        <dbReference type="ARBA" id="ARBA00022729"/>
    </source>
</evidence>
<dbReference type="InterPro" id="IPR026444">
    <property type="entry name" value="Secre_tail"/>
</dbReference>
<dbReference type="Pfam" id="PF18962">
    <property type="entry name" value="Por_Secre_tail"/>
    <property type="match status" value="1"/>
</dbReference>
<dbReference type="NCBIfam" id="NF038128">
    <property type="entry name" value="choice_anch_J"/>
    <property type="match status" value="1"/>
</dbReference>
<comment type="caution">
    <text evidence="4">The sequence shown here is derived from an EMBL/GenBank/DDBJ whole genome shotgun (WGS) entry which is preliminary data.</text>
</comment>
<dbReference type="STRING" id="236814.IX39_15085"/>
<organism evidence="4 5">
    <name type="scientific">Chryseobacterium formosense</name>
    <dbReference type="NCBI Taxonomy" id="236814"/>
    <lineage>
        <taxon>Bacteria</taxon>
        <taxon>Pseudomonadati</taxon>
        <taxon>Bacteroidota</taxon>
        <taxon>Flavobacteriia</taxon>
        <taxon>Flavobacteriales</taxon>
        <taxon>Weeksellaceae</taxon>
        <taxon>Chryseobacterium group</taxon>
        <taxon>Chryseobacterium</taxon>
    </lineage>
</organism>
<feature type="domain" description="Secretion system C-terminal sorting" evidence="3">
    <location>
        <begin position="254"/>
        <end position="317"/>
    </location>
</feature>
<keyword evidence="5" id="KW-1185">Reference proteome</keyword>
<dbReference type="OrthoDB" id="8781670at2"/>
<reference evidence="4 5" key="1">
    <citation type="submission" date="2014-07" db="EMBL/GenBank/DDBJ databases">
        <title>Genome of Chryseobacterium formosense LMG 24722.</title>
        <authorList>
            <person name="Pipes S.E."/>
            <person name="Stropko S.J."/>
            <person name="Newman J.D."/>
        </authorList>
    </citation>
    <scope>NUCLEOTIDE SEQUENCE [LARGE SCALE GENOMIC DNA]</scope>
    <source>
        <strain evidence="4 5">LMG 24722</strain>
    </source>
</reference>
<dbReference type="Gene3D" id="2.60.120.200">
    <property type="match status" value="1"/>
</dbReference>
<dbReference type="EMBL" id="JPRP01000002">
    <property type="protein sequence ID" value="KFE98738.1"/>
    <property type="molecule type" value="Genomic_DNA"/>
</dbReference>
<proteinExistence type="predicted"/>
<evidence type="ECO:0000259" key="3">
    <source>
        <dbReference type="Pfam" id="PF18962"/>
    </source>
</evidence>
<dbReference type="RefSeq" id="WP_034677995.1">
    <property type="nucleotide sequence ID" value="NZ_FPAP01000002.1"/>
</dbReference>
<feature type="signal peptide" evidence="2">
    <location>
        <begin position="1"/>
        <end position="17"/>
    </location>
</feature>
<dbReference type="Proteomes" id="UP000028713">
    <property type="component" value="Unassembled WGS sequence"/>
</dbReference>
<feature type="chain" id="PRO_5001800316" description="Secretion system C-terminal sorting domain-containing protein" evidence="2">
    <location>
        <begin position="18"/>
        <end position="320"/>
    </location>
</feature>
<sequence>MKLSLFVLLVLFSYNHAQTVLLNEDFESYPDFTITNFGQWTNLDLDQLNTTTTIGGNPSPPLNWVATWPNAGAKMSYQIFNFSQSNATNDFTGATGDIRNFNPRSGQKYAACWAGKMVQSFQGNDDWLITPPVTLGSSNNQISLYLKSLSSSYGDEKFQIGVYLGTGNPVTSNDFTIINTPPFQQVTQNLNIDNNWRNFIYNLDAYSDQTIRVGIRCITQEASALLIDDVKITTSTVFILGVSDHLVTDEVIICPNPVRDVLNIMTDKIICNVQIYSTDGKFLKASYDKTIDVSEFTSGNYLVKILLKEGKQIIQQIIKK</sequence>
<evidence type="ECO:0000313" key="4">
    <source>
        <dbReference type="EMBL" id="KFE98738.1"/>
    </source>
</evidence>
<evidence type="ECO:0000313" key="5">
    <source>
        <dbReference type="Proteomes" id="UP000028713"/>
    </source>
</evidence>
<protein>
    <recommendedName>
        <fullName evidence="3">Secretion system C-terminal sorting domain-containing protein</fullName>
    </recommendedName>
</protein>
<dbReference type="AlphaFoldDB" id="A0A085Z2S5"/>
<dbReference type="eggNOG" id="COG1572">
    <property type="taxonomic scope" value="Bacteria"/>
</dbReference>
<accession>A0A085Z2S5</accession>